<evidence type="ECO:0000313" key="2">
    <source>
        <dbReference type="EMBL" id="MBG9377233.1"/>
    </source>
</evidence>
<keyword evidence="1" id="KW-1133">Transmembrane helix</keyword>
<keyword evidence="1" id="KW-0472">Membrane</keyword>
<comment type="caution">
    <text evidence="2">The sequence shown here is derived from an EMBL/GenBank/DDBJ whole genome shotgun (WGS) entry which is preliminary data.</text>
</comment>
<reference evidence="2" key="1">
    <citation type="submission" date="2020-11" db="EMBL/GenBank/DDBJ databases">
        <title>Bacterial whole genome sequence for Panacibacter sp. DH6.</title>
        <authorList>
            <person name="Le V."/>
            <person name="Ko S."/>
            <person name="Ahn C.-Y."/>
            <person name="Oh H.-M."/>
        </authorList>
    </citation>
    <scope>NUCLEOTIDE SEQUENCE</scope>
    <source>
        <strain evidence="2">DH6</strain>
    </source>
</reference>
<keyword evidence="1" id="KW-0812">Transmembrane</keyword>
<feature type="transmembrane region" description="Helical" evidence="1">
    <location>
        <begin position="45"/>
        <end position="68"/>
    </location>
</feature>
<dbReference type="AlphaFoldDB" id="A0A931GX29"/>
<gene>
    <name evidence="2" type="ORF">I5907_13410</name>
</gene>
<evidence type="ECO:0000313" key="3">
    <source>
        <dbReference type="Proteomes" id="UP000628448"/>
    </source>
</evidence>
<dbReference type="EMBL" id="JADWYR010000002">
    <property type="protein sequence ID" value="MBG9377233.1"/>
    <property type="molecule type" value="Genomic_DNA"/>
</dbReference>
<protein>
    <submittedName>
        <fullName evidence="2">Uncharacterized protein</fullName>
    </submittedName>
</protein>
<feature type="transmembrane region" description="Helical" evidence="1">
    <location>
        <begin position="101"/>
        <end position="124"/>
    </location>
</feature>
<name>A0A931GX29_9BACT</name>
<feature type="transmembrane region" description="Helical" evidence="1">
    <location>
        <begin position="74"/>
        <end position="94"/>
    </location>
</feature>
<dbReference type="Proteomes" id="UP000628448">
    <property type="component" value="Unassembled WGS sequence"/>
</dbReference>
<proteinExistence type="predicted"/>
<accession>A0A931GX29</accession>
<sequence length="125" mass="13726">MQHTIQAFERDHNGIPLINNATTGSRNVLARFINWCATQDKSRMLWLGLAYMGLIGMALPCTLFAIIFLGGNNFTLIVVAAVINVPVLALNLAAQSTKITLPALFFALVADVAIILYSVVYFLYH</sequence>
<dbReference type="RefSeq" id="WP_196991329.1">
    <property type="nucleotide sequence ID" value="NZ_JADWYR010000002.1"/>
</dbReference>
<organism evidence="2 3">
    <name type="scientific">Panacibacter microcysteis</name>
    <dbReference type="NCBI Taxonomy" id="2793269"/>
    <lineage>
        <taxon>Bacteria</taxon>
        <taxon>Pseudomonadati</taxon>
        <taxon>Bacteroidota</taxon>
        <taxon>Chitinophagia</taxon>
        <taxon>Chitinophagales</taxon>
        <taxon>Chitinophagaceae</taxon>
        <taxon>Panacibacter</taxon>
    </lineage>
</organism>
<evidence type="ECO:0000256" key="1">
    <source>
        <dbReference type="SAM" id="Phobius"/>
    </source>
</evidence>
<keyword evidence="3" id="KW-1185">Reference proteome</keyword>